<feature type="transmembrane region" description="Helical" evidence="1">
    <location>
        <begin position="133"/>
        <end position="160"/>
    </location>
</feature>
<keyword evidence="1" id="KW-1133">Transmembrane helix</keyword>
<accession>A0A415E3L9</accession>
<name>A0A415E3L9_9FIRM</name>
<feature type="transmembrane region" description="Helical" evidence="1">
    <location>
        <begin position="37"/>
        <end position="57"/>
    </location>
</feature>
<dbReference type="AlphaFoldDB" id="A0A415E3L9"/>
<evidence type="ECO:0000313" key="2">
    <source>
        <dbReference type="EMBL" id="RHJ88246.1"/>
    </source>
</evidence>
<sequence length="246" mass="27462">MLMKSIEMNIRMIQNPMGVSLTFFVLLAASWTFMPLLGLFGTFFLLLVPVICNYVAYNRLFNKSLYGEEAGVYAALPLSGRDIVLGKVFAMMLWETAAWPIFLLGIIGSYLYSDLGLIRMGIDSLLTELVYRGVSPLTIGLLIGVSTVALAFYSFLSGVYMLWFRFALKKFTPKLSKKVKGFFNVLLACLVLGIIRLGTEYFVQGIWNLGVALFLILAAVHILLGIAAWKMYRASVAYFETGYSPM</sequence>
<feature type="transmembrane region" description="Helical" evidence="1">
    <location>
        <begin position="205"/>
        <end position="229"/>
    </location>
</feature>
<comment type="caution">
    <text evidence="2">The sequence shown here is derived from an EMBL/GenBank/DDBJ whole genome shotgun (WGS) entry which is preliminary data.</text>
</comment>
<evidence type="ECO:0000256" key="1">
    <source>
        <dbReference type="SAM" id="Phobius"/>
    </source>
</evidence>
<evidence type="ECO:0000313" key="3">
    <source>
        <dbReference type="Proteomes" id="UP000284841"/>
    </source>
</evidence>
<dbReference type="STRING" id="1776384.GCA_900086585_03833"/>
<feature type="transmembrane region" description="Helical" evidence="1">
    <location>
        <begin position="12"/>
        <end position="31"/>
    </location>
</feature>
<feature type="transmembrane region" description="Helical" evidence="1">
    <location>
        <begin position="88"/>
        <end position="113"/>
    </location>
</feature>
<proteinExistence type="predicted"/>
<feature type="transmembrane region" description="Helical" evidence="1">
    <location>
        <begin position="181"/>
        <end position="199"/>
    </location>
</feature>
<dbReference type="Proteomes" id="UP000284841">
    <property type="component" value="Unassembled WGS sequence"/>
</dbReference>
<keyword evidence="1" id="KW-0472">Membrane</keyword>
<protein>
    <submittedName>
        <fullName evidence="2">Uncharacterized protein</fullName>
    </submittedName>
</protein>
<reference evidence="2 3" key="1">
    <citation type="submission" date="2018-08" db="EMBL/GenBank/DDBJ databases">
        <title>A genome reference for cultivated species of the human gut microbiota.</title>
        <authorList>
            <person name="Zou Y."/>
            <person name="Xue W."/>
            <person name="Luo G."/>
        </authorList>
    </citation>
    <scope>NUCLEOTIDE SEQUENCE [LARGE SCALE GENOMIC DNA]</scope>
    <source>
        <strain evidence="2 3">AM07-24</strain>
    </source>
</reference>
<dbReference type="EMBL" id="QRMS01000002">
    <property type="protein sequence ID" value="RHJ88246.1"/>
    <property type="molecule type" value="Genomic_DNA"/>
</dbReference>
<gene>
    <name evidence="2" type="ORF">DW099_07480</name>
</gene>
<keyword evidence="1" id="KW-0812">Transmembrane</keyword>
<organism evidence="2 3">
    <name type="scientific">Emergencia timonensis</name>
    <dbReference type="NCBI Taxonomy" id="1776384"/>
    <lineage>
        <taxon>Bacteria</taxon>
        <taxon>Bacillati</taxon>
        <taxon>Bacillota</taxon>
        <taxon>Clostridia</taxon>
        <taxon>Peptostreptococcales</taxon>
        <taxon>Anaerovoracaceae</taxon>
        <taxon>Emergencia</taxon>
    </lineage>
</organism>
<keyword evidence="3" id="KW-1185">Reference proteome</keyword>